<feature type="non-terminal residue" evidence="2">
    <location>
        <position position="68"/>
    </location>
</feature>
<dbReference type="AlphaFoldDB" id="A0AAV5U6N6"/>
<keyword evidence="3" id="KW-1185">Reference proteome</keyword>
<reference evidence="2" key="1">
    <citation type="submission" date="2023-10" db="EMBL/GenBank/DDBJ databases">
        <title>Genome assembly of Pristionchus species.</title>
        <authorList>
            <person name="Yoshida K."/>
            <person name="Sommer R.J."/>
        </authorList>
    </citation>
    <scope>NUCLEOTIDE SEQUENCE</scope>
    <source>
        <strain evidence="2">RS0144</strain>
    </source>
</reference>
<gene>
    <name evidence="2" type="ORF">PENTCL1PPCAC_24243</name>
</gene>
<evidence type="ECO:0000313" key="3">
    <source>
        <dbReference type="Proteomes" id="UP001432027"/>
    </source>
</evidence>
<dbReference type="EMBL" id="BTSX01000005">
    <property type="protein sequence ID" value="GMT02069.1"/>
    <property type="molecule type" value="Genomic_DNA"/>
</dbReference>
<accession>A0AAV5U6N6</accession>
<comment type="caution">
    <text evidence="2">The sequence shown here is derived from an EMBL/GenBank/DDBJ whole genome shotgun (WGS) entry which is preliminary data.</text>
</comment>
<protein>
    <submittedName>
        <fullName evidence="2">Uncharacterized protein</fullName>
    </submittedName>
</protein>
<feature type="non-terminal residue" evidence="2">
    <location>
        <position position="1"/>
    </location>
</feature>
<sequence>GDSGRMQQVGCCGQGDVVETSGGTGRVPFRIEESRSAVDEGDQRSDREKRQCRLGCDQFDSGCSCSAR</sequence>
<name>A0AAV5U6N6_9BILA</name>
<feature type="region of interest" description="Disordered" evidence="1">
    <location>
        <begin position="1"/>
        <end position="47"/>
    </location>
</feature>
<organism evidence="2 3">
    <name type="scientific">Pristionchus entomophagus</name>
    <dbReference type="NCBI Taxonomy" id="358040"/>
    <lineage>
        <taxon>Eukaryota</taxon>
        <taxon>Metazoa</taxon>
        <taxon>Ecdysozoa</taxon>
        <taxon>Nematoda</taxon>
        <taxon>Chromadorea</taxon>
        <taxon>Rhabditida</taxon>
        <taxon>Rhabditina</taxon>
        <taxon>Diplogasteromorpha</taxon>
        <taxon>Diplogasteroidea</taxon>
        <taxon>Neodiplogasteridae</taxon>
        <taxon>Pristionchus</taxon>
    </lineage>
</organism>
<dbReference type="Proteomes" id="UP001432027">
    <property type="component" value="Unassembled WGS sequence"/>
</dbReference>
<evidence type="ECO:0000313" key="2">
    <source>
        <dbReference type="EMBL" id="GMT02069.1"/>
    </source>
</evidence>
<evidence type="ECO:0000256" key="1">
    <source>
        <dbReference type="SAM" id="MobiDB-lite"/>
    </source>
</evidence>
<feature type="compositionally biased region" description="Basic and acidic residues" evidence="1">
    <location>
        <begin position="29"/>
        <end position="47"/>
    </location>
</feature>
<proteinExistence type="predicted"/>